<dbReference type="RefSeq" id="WP_290019714.1">
    <property type="nucleotide sequence ID" value="NZ_JAOPLL010000019.1"/>
</dbReference>
<dbReference type="InterPro" id="IPR024524">
    <property type="entry name" value="DUF3800"/>
</dbReference>
<evidence type="ECO:0000313" key="2">
    <source>
        <dbReference type="Proteomes" id="UP001168107"/>
    </source>
</evidence>
<keyword evidence="2" id="KW-1185">Reference proteome</keyword>
<dbReference type="Proteomes" id="UP001168107">
    <property type="component" value="Unassembled WGS sequence"/>
</dbReference>
<comment type="caution">
    <text evidence="1">The sequence shown here is derived from an EMBL/GenBank/DDBJ whole genome shotgun (WGS) entry which is preliminary data.</text>
</comment>
<accession>A0ABT7Q4I9</accession>
<reference evidence="1" key="1">
    <citation type="submission" date="2024-05" db="EMBL/GenBank/DDBJ databases">
        <title>WGS of Aeromonas isolates.</title>
        <authorList>
            <person name="Lee H."/>
        </authorList>
    </citation>
    <scope>NUCLEOTIDE SEQUENCE</scope>
    <source>
        <strain evidence="1">SU58-3</strain>
    </source>
</reference>
<proteinExistence type="predicted"/>
<protein>
    <submittedName>
        <fullName evidence="1">DUF3800 domain-containing protein</fullName>
    </submittedName>
</protein>
<dbReference type="Pfam" id="PF12686">
    <property type="entry name" value="DUF3800"/>
    <property type="match status" value="1"/>
</dbReference>
<evidence type="ECO:0000313" key="1">
    <source>
        <dbReference type="EMBL" id="MDM5074240.1"/>
    </source>
</evidence>
<name>A0ABT7Q4I9_9GAMM</name>
<gene>
    <name evidence="1" type="ORF">OB935_20770</name>
</gene>
<sequence>MAPKGAVFIKNGLIYNLRLRTIGNTNMFFHVDESGNTGNQLFDKNQPILTYGVLSSTLNVDALGKQWFKNITKKLDIDCLHANHLGVNKLTEISRELYLLQDKFKFSFDYYFIEKRALAVVCLFDAIFDAGINPAVRWDTYWTPMRYLIILKLAAILDDDILKKTWVLCTCKYIENKEAEIIQTLEEISSITNTSFLDARSKEIIINALGFAIKNPLAMDFGQPDEKVISPNAVGFQFVASSISRRLKLKNRKKALSIIVDMQTQFNKAQIETYRNASLISDGMKRATQEDRNKYLNHPLFASIEKGDLINKNIINSNLEISRSQESIGLQIVDIYLWITNRILLKKELSAELHVIGSLVLKNSFVDGISFSGMEKRFKRFESILPNIGDITKEQTDMANKLMASHRSTLNDLGL</sequence>
<organism evidence="1 2">
    <name type="scientific">Aeromonas bestiarum</name>
    <dbReference type="NCBI Taxonomy" id="105751"/>
    <lineage>
        <taxon>Bacteria</taxon>
        <taxon>Pseudomonadati</taxon>
        <taxon>Pseudomonadota</taxon>
        <taxon>Gammaproteobacteria</taxon>
        <taxon>Aeromonadales</taxon>
        <taxon>Aeromonadaceae</taxon>
        <taxon>Aeromonas</taxon>
    </lineage>
</organism>
<dbReference type="EMBL" id="JAOPLL010000019">
    <property type="protein sequence ID" value="MDM5074240.1"/>
    <property type="molecule type" value="Genomic_DNA"/>
</dbReference>